<feature type="region of interest" description="Disordered" evidence="3">
    <location>
        <begin position="228"/>
        <end position="289"/>
    </location>
</feature>
<dbReference type="PANTHER" id="PTHR41251:SF1">
    <property type="entry name" value="NON-HOMOLOGOUS END JOINING PROTEIN KU"/>
    <property type="match status" value="1"/>
</dbReference>
<organism evidence="5 6">
    <name type="scientific">Henriciella marina</name>
    <dbReference type="NCBI Taxonomy" id="453851"/>
    <lineage>
        <taxon>Bacteria</taxon>
        <taxon>Pseudomonadati</taxon>
        <taxon>Pseudomonadota</taxon>
        <taxon>Alphaproteobacteria</taxon>
        <taxon>Hyphomonadales</taxon>
        <taxon>Hyphomonadaceae</taxon>
        <taxon>Henriciella</taxon>
    </lineage>
</organism>
<dbReference type="EMBL" id="JAPWGW010000002">
    <property type="protein sequence ID" value="MCZ4297885.1"/>
    <property type="molecule type" value="Genomic_DNA"/>
</dbReference>
<reference evidence="5" key="1">
    <citation type="submission" date="2022-12" db="EMBL/GenBank/DDBJ databases">
        <title>Bacterial isolates from different developmental stages of Nematostella vectensis.</title>
        <authorList>
            <person name="Fraune S."/>
        </authorList>
    </citation>
    <scope>NUCLEOTIDE SEQUENCE</scope>
    <source>
        <strain evidence="5">G21632-S1</strain>
    </source>
</reference>
<dbReference type="InterPro" id="IPR016194">
    <property type="entry name" value="SPOC-like_C_dom_sf"/>
</dbReference>
<keyword evidence="2" id="KW-0234">DNA repair</keyword>
<accession>A0ABT4LU44</accession>
<dbReference type="RefSeq" id="WP_026180582.1">
    <property type="nucleotide sequence ID" value="NZ_JAPWGW010000002.1"/>
</dbReference>
<dbReference type="HAMAP" id="MF_01875">
    <property type="entry name" value="Prokaryotic_Ku"/>
    <property type="match status" value="1"/>
</dbReference>
<evidence type="ECO:0000256" key="3">
    <source>
        <dbReference type="SAM" id="MobiDB-lite"/>
    </source>
</evidence>
<dbReference type="Pfam" id="PF02735">
    <property type="entry name" value="Ku"/>
    <property type="match status" value="1"/>
</dbReference>
<dbReference type="InterPro" id="IPR006164">
    <property type="entry name" value="DNA_bd_Ku70/Ku80"/>
</dbReference>
<name>A0ABT4LU44_9PROT</name>
<comment type="similarity">
    <text evidence="2">Belongs to the prokaryotic Ku family.</text>
</comment>
<keyword evidence="2" id="KW-0227">DNA damage</keyword>
<feature type="domain" description="Ku" evidence="4">
    <location>
        <begin position="54"/>
        <end position="188"/>
    </location>
</feature>
<dbReference type="SMART" id="SM00559">
    <property type="entry name" value="Ku78"/>
    <property type="match status" value="1"/>
</dbReference>
<evidence type="ECO:0000256" key="1">
    <source>
        <dbReference type="ARBA" id="ARBA00023125"/>
    </source>
</evidence>
<dbReference type="InterPro" id="IPR009187">
    <property type="entry name" value="Prok_Ku"/>
</dbReference>
<comment type="caution">
    <text evidence="5">The sequence shown here is derived from an EMBL/GenBank/DDBJ whole genome shotgun (WGS) entry which is preliminary data.</text>
</comment>
<comment type="subunit">
    <text evidence="2">Homodimer. Interacts with LigD.</text>
</comment>
<evidence type="ECO:0000313" key="5">
    <source>
        <dbReference type="EMBL" id="MCZ4297885.1"/>
    </source>
</evidence>
<evidence type="ECO:0000256" key="2">
    <source>
        <dbReference type="HAMAP-Rule" id="MF_01875"/>
    </source>
</evidence>
<evidence type="ECO:0000259" key="4">
    <source>
        <dbReference type="SMART" id="SM00559"/>
    </source>
</evidence>
<dbReference type="CDD" id="cd00789">
    <property type="entry name" value="KU_like"/>
    <property type="match status" value="1"/>
</dbReference>
<dbReference type="NCBIfam" id="TIGR02772">
    <property type="entry name" value="Ku_bact"/>
    <property type="match status" value="1"/>
</dbReference>
<dbReference type="PIRSF" id="PIRSF006493">
    <property type="entry name" value="Prok_Ku"/>
    <property type="match status" value="1"/>
</dbReference>
<evidence type="ECO:0000313" key="6">
    <source>
        <dbReference type="Proteomes" id="UP001083770"/>
    </source>
</evidence>
<keyword evidence="1 2" id="KW-0238">DNA-binding</keyword>
<dbReference type="SUPFAM" id="SSF100939">
    <property type="entry name" value="SPOC domain-like"/>
    <property type="match status" value="1"/>
</dbReference>
<protein>
    <recommendedName>
        <fullName evidence="2">Non-homologous end joining protein Ku</fullName>
    </recommendedName>
</protein>
<feature type="compositionally biased region" description="Basic and acidic residues" evidence="3">
    <location>
        <begin position="228"/>
        <end position="267"/>
    </location>
</feature>
<gene>
    <name evidence="2" type="primary">ku</name>
    <name evidence="5" type="ORF">O4G74_07430</name>
</gene>
<keyword evidence="6" id="KW-1185">Reference proteome</keyword>
<proteinExistence type="inferred from homology"/>
<dbReference type="Proteomes" id="UP001083770">
    <property type="component" value="Unassembled WGS sequence"/>
</dbReference>
<keyword evidence="2" id="KW-0233">DNA recombination</keyword>
<dbReference type="PANTHER" id="PTHR41251">
    <property type="entry name" value="NON-HOMOLOGOUS END JOINING PROTEIN KU"/>
    <property type="match status" value="1"/>
</dbReference>
<comment type="function">
    <text evidence="2">With LigD forms a non-homologous end joining (NHEJ) DNA repair enzyme, which repairs dsDNA breaks with reduced fidelity. Binds linear dsDNA with 5'- and 3'- overhangs but not closed circular dsDNA nor ssDNA. Recruits and stimulates the ligase activity of LigD.</text>
</comment>
<dbReference type="Gene3D" id="2.40.290.10">
    <property type="match status" value="1"/>
</dbReference>
<sequence length="289" mass="32525">MAMRAYWKGYLRLSLVNIGIELYSATSSSRTVSLRQIHKPSGKRIRYQKIAEGVGPVDKDEIVKGFETSKDEYVILEPEELDEIKLESKRTIDLVQFVESCEIDPRYFEKPYYVVPRDDEVAAEGFTVIRDALRKNKMVGLGQMAVRGRDYVVAIKPCGDGLLLETLRFADEIRESDKIFDEIPEVKPDKEMLELASELIERKTKPFKPEVFKSSYADALMDLIKEKREEGAVSHDDSGDSDTPRGKGKVVDLMEALKKSVDKDKSGAKKKTASKTSSRSSKSKSGKAA</sequence>